<feature type="binding site" evidence="19">
    <location>
        <position position="325"/>
    </location>
    <ligand>
        <name>phosphoenolpyruvate</name>
        <dbReference type="ChEBI" id="CHEBI:58702"/>
    </ligand>
</feature>
<keyword evidence="14 17" id="KW-0418">Kinase</keyword>
<keyword evidence="15 17" id="KW-0460">Magnesium</keyword>
<evidence type="ECO:0000256" key="16">
    <source>
        <dbReference type="ARBA" id="ARBA00033235"/>
    </source>
</evidence>
<dbReference type="STRING" id="686624.SAMN04488242_0604"/>
<evidence type="ECO:0000256" key="3">
    <source>
        <dbReference type="ARBA" id="ARBA00002728"/>
    </source>
</evidence>
<evidence type="ECO:0000256" key="2">
    <source>
        <dbReference type="ARBA" id="ARBA00001946"/>
    </source>
</evidence>
<dbReference type="PANTHER" id="PTHR46244:SF3">
    <property type="entry name" value="PHOSPHOENOLPYRUVATE-PROTEIN PHOSPHOTRANSFERASE"/>
    <property type="match status" value="1"/>
</dbReference>
<keyword evidence="9 17" id="KW-0963">Cytoplasm</keyword>
<feature type="binding site" evidence="19">
    <location>
        <position position="289"/>
    </location>
    <ligand>
        <name>phosphoenolpyruvate</name>
        <dbReference type="ChEBI" id="CHEBI:58702"/>
    </ligand>
</feature>
<gene>
    <name evidence="24" type="ORF">SAMN04488242_0604</name>
</gene>
<comment type="similarity">
    <text evidence="5 17">Belongs to the PEP-utilizing enzyme family.</text>
</comment>
<comment type="catalytic activity">
    <reaction evidence="1 17">
        <text>L-histidyl-[protein] + phosphoenolpyruvate = N(pros)-phospho-L-histidyl-[protein] + pyruvate</text>
        <dbReference type="Rhea" id="RHEA:23880"/>
        <dbReference type="Rhea" id="RHEA-COMP:9745"/>
        <dbReference type="Rhea" id="RHEA-COMP:9746"/>
        <dbReference type="ChEBI" id="CHEBI:15361"/>
        <dbReference type="ChEBI" id="CHEBI:29979"/>
        <dbReference type="ChEBI" id="CHEBI:58702"/>
        <dbReference type="ChEBI" id="CHEBI:64837"/>
        <dbReference type="EC" id="2.7.3.9"/>
    </reaction>
</comment>
<dbReference type="InterPro" id="IPR008279">
    <property type="entry name" value="PEP-util_enz_mobile_dom"/>
</dbReference>
<evidence type="ECO:0000256" key="7">
    <source>
        <dbReference type="ARBA" id="ARBA00016544"/>
    </source>
</evidence>
<dbReference type="GO" id="GO:0005737">
    <property type="term" value="C:cytoplasm"/>
    <property type="evidence" value="ECO:0007669"/>
    <property type="project" value="UniProtKB-SubCell"/>
</dbReference>
<organism evidence="24 25">
    <name type="scientific">Tessaracoccus oleiagri</name>
    <dbReference type="NCBI Taxonomy" id="686624"/>
    <lineage>
        <taxon>Bacteria</taxon>
        <taxon>Bacillati</taxon>
        <taxon>Actinomycetota</taxon>
        <taxon>Actinomycetes</taxon>
        <taxon>Propionibacteriales</taxon>
        <taxon>Propionibacteriaceae</taxon>
        <taxon>Tessaracoccus</taxon>
    </lineage>
</organism>
<feature type="active site" description="Tele-phosphohistidine intermediate" evidence="18">
    <location>
        <position position="187"/>
    </location>
</feature>
<comment type="subcellular location">
    <subcellularLocation>
        <location evidence="4 17">Cytoplasm</location>
    </subcellularLocation>
</comment>
<keyword evidence="10 17" id="KW-0762">Sugar transport</keyword>
<dbReference type="SUPFAM" id="SSF51621">
    <property type="entry name" value="Phosphoenolpyruvate/pyruvate domain"/>
    <property type="match status" value="1"/>
</dbReference>
<dbReference type="Gene3D" id="1.10.274.10">
    <property type="entry name" value="PtsI, HPr-binding domain"/>
    <property type="match status" value="1"/>
</dbReference>
<keyword evidence="8 17" id="KW-0813">Transport</keyword>
<feature type="active site" description="Proton donor" evidence="18">
    <location>
        <position position="485"/>
    </location>
</feature>
<evidence type="ECO:0000256" key="4">
    <source>
        <dbReference type="ARBA" id="ARBA00004496"/>
    </source>
</evidence>
<evidence type="ECO:0000256" key="1">
    <source>
        <dbReference type="ARBA" id="ARBA00000683"/>
    </source>
</evidence>
<comment type="function">
    <text evidence="3 17">General (non sugar-specific) component of the phosphoenolpyruvate-dependent sugar phosphotransferase system (sugar PTS). This major carbohydrate active-transport system catalyzes the phosphorylation of incoming sugar substrates concomitantly with their translocation across the cell membrane. Enzyme I transfers the phosphoryl group from phosphoenolpyruvate (PEP) to the phosphoryl carrier protein (HPr).</text>
</comment>
<dbReference type="InterPro" id="IPR006318">
    <property type="entry name" value="PTS_EI-like"/>
</dbReference>
<dbReference type="InterPro" id="IPR036618">
    <property type="entry name" value="PtsI_HPr-bd_sf"/>
</dbReference>
<dbReference type="InterPro" id="IPR024692">
    <property type="entry name" value="PTS_EI"/>
</dbReference>
<evidence type="ECO:0000256" key="8">
    <source>
        <dbReference type="ARBA" id="ARBA00022448"/>
    </source>
</evidence>
<dbReference type="InterPro" id="IPR015813">
    <property type="entry name" value="Pyrv/PenolPyrv_kinase-like_dom"/>
</dbReference>
<dbReference type="GO" id="GO:0009401">
    <property type="term" value="P:phosphoenolpyruvate-dependent sugar phosphotransferase system"/>
    <property type="evidence" value="ECO:0007669"/>
    <property type="project" value="UniProtKB-KW"/>
</dbReference>
<dbReference type="RefSeq" id="WP_093248770.1">
    <property type="nucleotide sequence ID" value="NZ_FNGP01000001.1"/>
</dbReference>
<dbReference type="Gene3D" id="3.50.30.10">
    <property type="entry name" value="Phosphohistidine domain"/>
    <property type="match status" value="1"/>
</dbReference>
<name>A0A1G9HYJ6_9ACTN</name>
<feature type="binding site" evidence="20">
    <location>
        <position position="414"/>
    </location>
    <ligand>
        <name>Mg(2+)</name>
        <dbReference type="ChEBI" id="CHEBI:18420"/>
    </ligand>
</feature>
<dbReference type="PIRSF" id="PIRSF000732">
    <property type="entry name" value="PTS_enzyme_I"/>
    <property type="match status" value="1"/>
</dbReference>
<evidence type="ECO:0000259" key="21">
    <source>
        <dbReference type="Pfam" id="PF00391"/>
    </source>
</evidence>
<dbReference type="NCBIfam" id="TIGR01417">
    <property type="entry name" value="PTS_I_fam"/>
    <property type="match status" value="1"/>
</dbReference>
<dbReference type="SUPFAM" id="SSF52009">
    <property type="entry name" value="Phosphohistidine domain"/>
    <property type="match status" value="1"/>
</dbReference>
<evidence type="ECO:0000256" key="6">
    <source>
        <dbReference type="ARBA" id="ARBA00012232"/>
    </source>
</evidence>
<evidence type="ECO:0000259" key="23">
    <source>
        <dbReference type="Pfam" id="PF05524"/>
    </source>
</evidence>
<evidence type="ECO:0000256" key="18">
    <source>
        <dbReference type="PIRSR" id="PIRSR000732-1"/>
    </source>
</evidence>
<evidence type="ECO:0000256" key="15">
    <source>
        <dbReference type="ARBA" id="ARBA00022842"/>
    </source>
</evidence>
<evidence type="ECO:0000256" key="14">
    <source>
        <dbReference type="ARBA" id="ARBA00022777"/>
    </source>
</evidence>
<keyword evidence="12 17" id="KW-0598">Phosphotransferase system</keyword>
<evidence type="ECO:0000313" key="24">
    <source>
        <dbReference type="EMBL" id="SDL17895.1"/>
    </source>
</evidence>
<dbReference type="InterPro" id="IPR000121">
    <property type="entry name" value="PEP_util_C"/>
</dbReference>
<dbReference type="InterPro" id="IPR036637">
    <property type="entry name" value="Phosphohistidine_dom_sf"/>
</dbReference>
<dbReference type="GO" id="GO:0046872">
    <property type="term" value="F:metal ion binding"/>
    <property type="evidence" value="ECO:0007669"/>
    <property type="project" value="UniProtKB-KW"/>
</dbReference>
<evidence type="ECO:0000256" key="19">
    <source>
        <dbReference type="PIRSR" id="PIRSR000732-2"/>
    </source>
</evidence>
<dbReference type="AlphaFoldDB" id="A0A1G9HYJ6"/>
<keyword evidence="13 17" id="KW-0479">Metal-binding</keyword>
<protein>
    <recommendedName>
        <fullName evidence="7 17">Phosphoenolpyruvate-protein phosphotransferase</fullName>
        <ecNumber evidence="6 17">2.7.3.9</ecNumber>
    </recommendedName>
    <alternativeName>
        <fullName evidence="16 17">Phosphotransferase system, enzyme I</fullName>
    </alternativeName>
</protein>
<dbReference type="Pfam" id="PF00391">
    <property type="entry name" value="PEP-utilizers"/>
    <property type="match status" value="1"/>
</dbReference>
<keyword evidence="11 17" id="KW-0808">Transferase</keyword>
<dbReference type="OrthoDB" id="9765468at2"/>
<feature type="domain" description="PEP-utilising enzyme mobile" evidence="21">
    <location>
        <begin position="154"/>
        <end position="222"/>
    </location>
</feature>
<dbReference type="InterPro" id="IPR008731">
    <property type="entry name" value="PTS_EIN"/>
</dbReference>
<dbReference type="InterPro" id="IPR050499">
    <property type="entry name" value="PEP-utilizing_PTS_enzyme"/>
</dbReference>
<dbReference type="PANTHER" id="PTHR46244">
    <property type="entry name" value="PHOSPHOENOLPYRUVATE-PROTEIN PHOSPHOTRANSFERASE"/>
    <property type="match status" value="1"/>
</dbReference>
<proteinExistence type="inferred from homology"/>
<feature type="binding site" evidence="19">
    <location>
        <begin position="437"/>
        <end position="438"/>
    </location>
    <ligand>
        <name>phosphoenolpyruvate</name>
        <dbReference type="ChEBI" id="CHEBI:58702"/>
    </ligand>
</feature>
<feature type="domain" description="Phosphotransferase system enzyme I N-terminal" evidence="23">
    <location>
        <begin position="9"/>
        <end position="124"/>
    </location>
</feature>
<evidence type="ECO:0000256" key="13">
    <source>
        <dbReference type="ARBA" id="ARBA00022723"/>
    </source>
</evidence>
<dbReference type="Pfam" id="PF05524">
    <property type="entry name" value="PEP-utilisers_N"/>
    <property type="match status" value="1"/>
</dbReference>
<accession>A0A1G9HYJ6</accession>
<dbReference type="EC" id="2.7.3.9" evidence="6 17"/>
<evidence type="ECO:0000256" key="20">
    <source>
        <dbReference type="PIRSR" id="PIRSR000732-3"/>
    </source>
</evidence>
<dbReference type="Pfam" id="PF02896">
    <property type="entry name" value="PEP-utilizers_C"/>
    <property type="match status" value="1"/>
</dbReference>
<sequence>MSAPRALSGLGVSVGFGLGPAVRVRPVPGVDPSEPAAVDAAADGARVREALAAVATRLEARAERADGEGREILLMTAKLATDRGLAKSVDKQLAAGAGMTRAVHDAMEGYVGKLQQLGGYMAQRATDLYDVRDRAISELRGLPEPGVPEMTGPGVVVAHDLAPAETAVLDPSLVLGIVTEVGGPTSHTAILASGLGIPAVVRVAGAGDIAEGEVVALDGGTGEVVVAPSEEQRDAFRLRAERRRAALAGSWGPGRTADGHAVPLLANVGTLADALRAAEQDVEGVGLFRTEFLFLDRQEPPSLDEQTATYTEALRAFGDRRVVIRTLDAGADKPLPFADLGAEENPALGRRGLRLSRAREDLLDTQLAALAAAQSATGADLRVMAPMVATVEEARWFAGRVRAHGLASVGIMIETPASAVRSAHLLDGLDFASIGTNDLTQYTMAADRMQGELADLLSPWQPAVLDMVQMACEGGSTTGAGVGVCGEAAGDPLLALVLVGLGVSSLSMSPNKVAAVRVALGLHPVERCRELAGLALGARTAPEARDLVAGAADPIARELAQA</sequence>
<evidence type="ECO:0000256" key="11">
    <source>
        <dbReference type="ARBA" id="ARBA00022679"/>
    </source>
</evidence>
<dbReference type="SUPFAM" id="SSF47831">
    <property type="entry name" value="Enzyme I of the PEP:sugar phosphotransferase system HPr-binding (sub)domain"/>
    <property type="match status" value="1"/>
</dbReference>
<evidence type="ECO:0000256" key="17">
    <source>
        <dbReference type="PIRNR" id="PIRNR000732"/>
    </source>
</evidence>
<evidence type="ECO:0000256" key="9">
    <source>
        <dbReference type="ARBA" id="ARBA00022490"/>
    </source>
</evidence>
<comment type="cofactor">
    <cofactor evidence="2 17 20">
        <name>Mg(2+)</name>
        <dbReference type="ChEBI" id="CHEBI:18420"/>
    </cofactor>
</comment>
<dbReference type="Proteomes" id="UP000199475">
    <property type="component" value="Unassembled WGS sequence"/>
</dbReference>
<dbReference type="InterPro" id="IPR040442">
    <property type="entry name" value="Pyrv_kinase-like_dom_sf"/>
</dbReference>
<dbReference type="PRINTS" id="PR01736">
    <property type="entry name" value="PHPHTRNFRASE"/>
</dbReference>
<evidence type="ECO:0000256" key="10">
    <source>
        <dbReference type="ARBA" id="ARBA00022597"/>
    </source>
</evidence>
<evidence type="ECO:0000256" key="12">
    <source>
        <dbReference type="ARBA" id="ARBA00022683"/>
    </source>
</evidence>
<feature type="domain" description="PEP-utilising enzyme C-terminal" evidence="22">
    <location>
        <begin position="255"/>
        <end position="520"/>
    </location>
</feature>
<evidence type="ECO:0000313" key="25">
    <source>
        <dbReference type="Proteomes" id="UP000199475"/>
    </source>
</evidence>
<feature type="binding site" evidence="19">
    <location>
        <position position="448"/>
    </location>
    <ligand>
        <name>phosphoenolpyruvate</name>
        <dbReference type="ChEBI" id="CHEBI:58702"/>
    </ligand>
</feature>
<dbReference type="GO" id="GO:0016301">
    <property type="term" value="F:kinase activity"/>
    <property type="evidence" value="ECO:0007669"/>
    <property type="project" value="UniProtKB-KW"/>
</dbReference>
<feature type="binding site" evidence="20">
    <location>
        <position position="438"/>
    </location>
    <ligand>
        <name>Mg(2+)</name>
        <dbReference type="ChEBI" id="CHEBI:18420"/>
    </ligand>
</feature>
<evidence type="ECO:0000259" key="22">
    <source>
        <dbReference type="Pfam" id="PF02896"/>
    </source>
</evidence>
<dbReference type="Gene3D" id="3.20.20.60">
    <property type="entry name" value="Phosphoenolpyruvate-binding domains"/>
    <property type="match status" value="1"/>
</dbReference>
<dbReference type="GO" id="GO:0008965">
    <property type="term" value="F:phosphoenolpyruvate-protein phosphotransferase activity"/>
    <property type="evidence" value="ECO:0007669"/>
    <property type="project" value="UniProtKB-EC"/>
</dbReference>
<reference evidence="24 25" key="1">
    <citation type="submission" date="2016-10" db="EMBL/GenBank/DDBJ databases">
        <authorList>
            <person name="de Groot N.N."/>
        </authorList>
    </citation>
    <scope>NUCLEOTIDE SEQUENCE [LARGE SCALE GENOMIC DNA]</scope>
    <source>
        <strain evidence="24 25">CGMCC 1.9159</strain>
    </source>
</reference>
<evidence type="ECO:0000256" key="5">
    <source>
        <dbReference type="ARBA" id="ARBA00007837"/>
    </source>
</evidence>
<keyword evidence="25" id="KW-1185">Reference proteome</keyword>
<dbReference type="EMBL" id="FNGP01000001">
    <property type="protein sequence ID" value="SDL17895.1"/>
    <property type="molecule type" value="Genomic_DNA"/>
</dbReference>